<gene>
    <name evidence="10" type="ORF">EDS130_LOCUS11737</name>
    <name evidence="11" type="ORF">XAT740_LOCUS17941</name>
</gene>
<dbReference type="SUPFAM" id="SSF82185">
    <property type="entry name" value="Histone H3 K4-specific methyltransferase SET7/9 N-terminal domain"/>
    <property type="match status" value="3"/>
</dbReference>
<dbReference type="AlphaFoldDB" id="A0A814NFT1"/>
<dbReference type="InterPro" id="IPR003409">
    <property type="entry name" value="MORN"/>
</dbReference>
<dbReference type="Proteomes" id="UP000663852">
    <property type="component" value="Unassembled WGS sequence"/>
</dbReference>
<evidence type="ECO:0000313" key="12">
    <source>
        <dbReference type="Proteomes" id="UP000663828"/>
    </source>
</evidence>
<evidence type="ECO:0000256" key="7">
    <source>
        <dbReference type="ARBA" id="ARBA00023212"/>
    </source>
</evidence>
<dbReference type="GO" id="GO:0031514">
    <property type="term" value="C:motile cilium"/>
    <property type="evidence" value="ECO:0007669"/>
    <property type="project" value="UniProtKB-SubCell"/>
</dbReference>
<feature type="compositionally biased region" description="Basic residues" evidence="9">
    <location>
        <begin position="1"/>
        <end position="10"/>
    </location>
</feature>
<feature type="region of interest" description="Disordered" evidence="9">
    <location>
        <begin position="1"/>
        <end position="99"/>
    </location>
</feature>
<dbReference type="Pfam" id="PF02493">
    <property type="entry name" value="MORN"/>
    <property type="match status" value="10"/>
</dbReference>
<dbReference type="Proteomes" id="UP000663828">
    <property type="component" value="Unassembled WGS sequence"/>
</dbReference>
<evidence type="ECO:0000256" key="8">
    <source>
        <dbReference type="ARBA" id="ARBA00023273"/>
    </source>
</evidence>
<protein>
    <submittedName>
        <fullName evidence="11">Uncharacterized protein</fullName>
    </submittedName>
</protein>
<dbReference type="Gene3D" id="2.20.110.10">
    <property type="entry name" value="Histone H3 K4-specific methyltransferase SET7/9 N-terminal domain"/>
    <property type="match status" value="4"/>
</dbReference>
<reference evidence="11" key="1">
    <citation type="submission" date="2021-02" db="EMBL/GenBank/DDBJ databases">
        <authorList>
            <person name="Nowell W R."/>
        </authorList>
    </citation>
    <scope>NUCLEOTIDE SEQUENCE</scope>
</reference>
<feature type="compositionally biased region" description="Basic and acidic residues" evidence="9">
    <location>
        <begin position="11"/>
        <end position="31"/>
    </location>
</feature>
<evidence type="ECO:0000256" key="4">
    <source>
        <dbReference type="ARBA" id="ARBA00022737"/>
    </source>
</evidence>
<proteinExistence type="predicted"/>
<evidence type="ECO:0000313" key="10">
    <source>
        <dbReference type="EMBL" id="CAF0939345.1"/>
    </source>
</evidence>
<feature type="compositionally biased region" description="Basic and acidic residues" evidence="9">
    <location>
        <begin position="758"/>
        <end position="772"/>
    </location>
</feature>
<dbReference type="OrthoDB" id="294378at2759"/>
<organism evidence="11 12">
    <name type="scientific">Adineta ricciae</name>
    <name type="common">Rotifer</name>
    <dbReference type="NCBI Taxonomy" id="249248"/>
    <lineage>
        <taxon>Eukaryota</taxon>
        <taxon>Metazoa</taxon>
        <taxon>Spiralia</taxon>
        <taxon>Gnathifera</taxon>
        <taxon>Rotifera</taxon>
        <taxon>Eurotatoria</taxon>
        <taxon>Bdelloidea</taxon>
        <taxon>Adinetida</taxon>
        <taxon>Adinetidae</taxon>
        <taxon>Adineta</taxon>
    </lineage>
</organism>
<keyword evidence="5" id="KW-0282">Flagellum</keyword>
<feature type="compositionally biased region" description="Polar residues" evidence="9">
    <location>
        <begin position="710"/>
        <end position="723"/>
    </location>
</feature>
<keyword evidence="3" id="KW-0963">Cytoplasm</keyword>
<evidence type="ECO:0000256" key="5">
    <source>
        <dbReference type="ARBA" id="ARBA00022846"/>
    </source>
</evidence>
<comment type="subcellular location">
    <subcellularLocation>
        <location evidence="1">Cell projection</location>
        <location evidence="1">Cilium</location>
        <location evidence="1">Flagellum</location>
    </subcellularLocation>
    <subcellularLocation>
        <location evidence="2">Cytoplasm</location>
        <location evidence="2">Cytoskeleton</location>
        <location evidence="2">Cilium axoneme</location>
    </subcellularLocation>
</comment>
<dbReference type="EMBL" id="CAJNOJ010000043">
    <property type="protein sequence ID" value="CAF0939345.1"/>
    <property type="molecule type" value="Genomic_DNA"/>
</dbReference>
<accession>A0A814NFT1</accession>
<dbReference type="SMART" id="SM00698">
    <property type="entry name" value="MORN"/>
    <property type="match status" value="9"/>
</dbReference>
<dbReference type="PANTHER" id="PTHR46613">
    <property type="entry name" value="RADIAL SPOKE HEAD 10 HOMOLOG B-RELATED"/>
    <property type="match status" value="1"/>
</dbReference>
<feature type="compositionally biased region" description="Low complexity" evidence="9">
    <location>
        <begin position="36"/>
        <end position="49"/>
    </location>
</feature>
<feature type="compositionally biased region" description="Polar residues" evidence="9">
    <location>
        <begin position="60"/>
        <end position="85"/>
    </location>
</feature>
<evidence type="ECO:0000313" key="11">
    <source>
        <dbReference type="EMBL" id="CAF1092988.1"/>
    </source>
</evidence>
<evidence type="ECO:0000256" key="3">
    <source>
        <dbReference type="ARBA" id="ARBA00022490"/>
    </source>
</evidence>
<keyword evidence="4" id="KW-0677">Repeat</keyword>
<keyword evidence="7" id="KW-0206">Cytoskeleton</keyword>
<evidence type="ECO:0000256" key="1">
    <source>
        <dbReference type="ARBA" id="ARBA00004230"/>
    </source>
</evidence>
<evidence type="ECO:0000256" key="6">
    <source>
        <dbReference type="ARBA" id="ARBA00023069"/>
    </source>
</evidence>
<dbReference type="PANTHER" id="PTHR46613:SF1">
    <property type="entry name" value="RADIAL SPOKE HEAD 10 HOMOLOG B-RELATED"/>
    <property type="match status" value="1"/>
</dbReference>
<feature type="region of interest" description="Disordered" evidence="9">
    <location>
        <begin position="710"/>
        <end position="730"/>
    </location>
</feature>
<keyword evidence="6" id="KW-0969">Cilium</keyword>
<evidence type="ECO:0000256" key="2">
    <source>
        <dbReference type="ARBA" id="ARBA00004430"/>
    </source>
</evidence>
<comment type="caution">
    <text evidence="11">The sequence shown here is derived from an EMBL/GenBank/DDBJ whole genome shotgun (WGS) entry which is preliminary data.</text>
</comment>
<sequence length="841" mass="94331">MPAKAGGKKAPKSDDEPKKKDSTKGSKKNTEDVGEAGSATTGHTSSSKTPAGNLARGASQIGTPTDELSSKEPGTSTIEPGQQTEGNREGGEAGDNAASAPVPEADIKYEEPILPNLIVLNYEGGKEKGLYEGHGTATYVGGHTYTGDWSGNMMHGQGRYEWADGVVYTGSIVNNQIEGLGTYQWPDGSEYHGDVLRGRRHGTGIFRHGQSPLTYEGRWYMGNMHGKGTLQFDRSGASYYTGDFIMNIPSGKGRRQYASGNFYEGMWVNGKRHGYGVFSWNNGSGEYIGQWENGIQQGHGIHIWYLIRDEESHYALRNYYEGNFVNGRRNGFGTFYYSSGTKYIGEWKEDQKHGKGKVILRNGTTIEADFSYDRIMTSLTDDMTSMLLIELPEIASKTPIPSASNTLDPMNIKRSESRNTIGPSFKLQFDPVFDHVTAMEDEKKIITEQVFHVLFRHLPKLNQLYRLYARLGVDIQTNVDNTFLMTRMQFWRFILDCNLHSYGVTLIEYDRMIAECLPTENIHGPDEGILVREFLNAIAIICFHLHRLKKIENETPIDKLPTSLQVATAMEAVIEKNILEHAGIVRGNLFTEAQKYLQASQYKDPCYQIYLLFCTKNKNKPFDMTMQKRDFLLMLKHFQLIDRTHLTASRVISILAEDDPNIRPSGLQNTTDVRLDIEMCFLEFYEALIACALIYPSNKLYNAYTRPSKTAGSEHSLGSQPSIGSPIVPDQYQDSRVSELPTIVVREVSDFIPESPDDPDKPRSSSSHEHDGQASSIEPSVLSLSTYAAKIHGFFQGVFLPAAVSYKNIRELIRIDQEKTWQGLKPTSEPSWLQKYVTLLE</sequence>
<evidence type="ECO:0000256" key="9">
    <source>
        <dbReference type="SAM" id="MobiDB-lite"/>
    </source>
</evidence>
<keyword evidence="8" id="KW-0966">Cell projection</keyword>
<dbReference type="EMBL" id="CAJNOR010001183">
    <property type="protein sequence ID" value="CAF1092988.1"/>
    <property type="molecule type" value="Genomic_DNA"/>
</dbReference>
<dbReference type="GO" id="GO:0005930">
    <property type="term" value="C:axoneme"/>
    <property type="evidence" value="ECO:0007669"/>
    <property type="project" value="UniProtKB-SubCell"/>
</dbReference>
<name>A0A814NFT1_ADIRI</name>
<keyword evidence="12" id="KW-1185">Reference proteome</keyword>
<feature type="region of interest" description="Disordered" evidence="9">
    <location>
        <begin position="751"/>
        <end position="776"/>
    </location>
</feature>